<protein>
    <submittedName>
        <fullName evidence="2">Uncharacterized protein</fullName>
    </submittedName>
</protein>
<evidence type="ECO:0000313" key="2">
    <source>
        <dbReference type="EMBL" id="MEQ2256769.1"/>
    </source>
</evidence>
<sequence length="100" mass="10936">MSHPRTKQSNPPMNSALNPMSPRPPMNPNRDGNARVTRNASPASAHKDNRAPSIVLTIDPGRWHAPGADGPHHAPTATQTYHIQQRTQPAPHRVVLKPLL</sequence>
<dbReference type="EMBL" id="JAHRIQ010107903">
    <property type="protein sequence ID" value="MEQ2256769.1"/>
    <property type="molecule type" value="Genomic_DNA"/>
</dbReference>
<feature type="compositionally biased region" description="Polar residues" evidence="1">
    <location>
        <begin position="7"/>
        <end position="17"/>
    </location>
</feature>
<feature type="compositionally biased region" description="Polar residues" evidence="1">
    <location>
        <begin position="76"/>
        <end position="88"/>
    </location>
</feature>
<keyword evidence="3" id="KW-1185">Reference proteome</keyword>
<feature type="region of interest" description="Disordered" evidence="1">
    <location>
        <begin position="1"/>
        <end position="100"/>
    </location>
</feature>
<name>A0ABV0VIB6_9TELE</name>
<accession>A0ABV0VIB6</accession>
<reference evidence="2 3" key="1">
    <citation type="submission" date="2021-06" db="EMBL/GenBank/DDBJ databases">
        <authorList>
            <person name="Palmer J.M."/>
        </authorList>
    </citation>
    <scope>NUCLEOTIDE SEQUENCE [LARGE SCALE GENOMIC DNA]</scope>
    <source>
        <strain evidence="3">if_2019</strain>
        <tissue evidence="2">Muscle</tissue>
    </source>
</reference>
<organism evidence="2 3">
    <name type="scientific">Ilyodon furcidens</name>
    <name type="common">goldbreast splitfin</name>
    <dbReference type="NCBI Taxonomy" id="33524"/>
    <lineage>
        <taxon>Eukaryota</taxon>
        <taxon>Metazoa</taxon>
        <taxon>Chordata</taxon>
        <taxon>Craniata</taxon>
        <taxon>Vertebrata</taxon>
        <taxon>Euteleostomi</taxon>
        <taxon>Actinopterygii</taxon>
        <taxon>Neopterygii</taxon>
        <taxon>Teleostei</taxon>
        <taxon>Neoteleostei</taxon>
        <taxon>Acanthomorphata</taxon>
        <taxon>Ovalentaria</taxon>
        <taxon>Atherinomorphae</taxon>
        <taxon>Cyprinodontiformes</taxon>
        <taxon>Goodeidae</taxon>
        <taxon>Ilyodon</taxon>
    </lineage>
</organism>
<evidence type="ECO:0000313" key="3">
    <source>
        <dbReference type="Proteomes" id="UP001482620"/>
    </source>
</evidence>
<dbReference type="Proteomes" id="UP001482620">
    <property type="component" value="Unassembled WGS sequence"/>
</dbReference>
<gene>
    <name evidence="2" type="ORF">ILYODFUR_027521</name>
</gene>
<evidence type="ECO:0000256" key="1">
    <source>
        <dbReference type="SAM" id="MobiDB-lite"/>
    </source>
</evidence>
<comment type="caution">
    <text evidence="2">The sequence shown here is derived from an EMBL/GenBank/DDBJ whole genome shotgun (WGS) entry which is preliminary data.</text>
</comment>
<proteinExistence type="predicted"/>